<dbReference type="RefSeq" id="WP_189357740.1">
    <property type="nucleotide sequence ID" value="NZ_BMYU01000007.1"/>
</dbReference>
<evidence type="ECO:0000259" key="1">
    <source>
        <dbReference type="PROSITE" id="PS50851"/>
    </source>
</evidence>
<dbReference type="InterPro" id="IPR002545">
    <property type="entry name" value="CheW-lke_dom"/>
</dbReference>
<dbReference type="InterPro" id="IPR036061">
    <property type="entry name" value="CheW-like_dom_sf"/>
</dbReference>
<proteinExistence type="predicted"/>
<sequence length="188" mass="20503">MGTLAATGMAASGVAVHDARMPDDSAQYLTFMLSGEVFSIPILPIREIIQFGDLTEVPMMPPFIRGVINLRGKVVPVVDLNARFGRELTVVARRTSIIIIESGEEQENQVQAMGVMVDAVNEVVEIPGQDIEPPPSFGARVRPDFIAGMARHQGRFIVLLNLAQVLSVDEMSSLSKHLAGTQEREYES</sequence>
<feature type="domain" description="CheW-like" evidence="1">
    <location>
        <begin position="25"/>
        <end position="171"/>
    </location>
</feature>
<keyword evidence="3" id="KW-1185">Reference proteome</keyword>
<reference evidence="3" key="1">
    <citation type="journal article" date="2019" name="Int. J. Syst. Evol. Microbiol.">
        <title>The Global Catalogue of Microorganisms (GCM) 10K type strain sequencing project: providing services to taxonomists for standard genome sequencing and annotation.</title>
        <authorList>
            <consortium name="The Broad Institute Genomics Platform"/>
            <consortium name="The Broad Institute Genome Sequencing Center for Infectious Disease"/>
            <person name="Wu L."/>
            <person name="Ma J."/>
        </authorList>
    </citation>
    <scope>NUCLEOTIDE SEQUENCE [LARGE SCALE GENOMIC DNA]</scope>
    <source>
        <strain evidence="3">KCTC 23917</strain>
    </source>
</reference>
<organism evidence="2 3">
    <name type="scientific">Undibacterium squillarum</name>
    <dbReference type="NCBI Taxonomy" id="1131567"/>
    <lineage>
        <taxon>Bacteria</taxon>
        <taxon>Pseudomonadati</taxon>
        <taxon>Pseudomonadota</taxon>
        <taxon>Betaproteobacteria</taxon>
        <taxon>Burkholderiales</taxon>
        <taxon>Oxalobacteraceae</taxon>
        <taxon>Undibacterium</taxon>
    </lineage>
</organism>
<dbReference type="Pfam" id="PF01584">
    <property type="entry name" value="CheW"/>
    <property type="match status" value="1"/>
</dbReference>
<dbReference type="Gene3D" id="2.30.30.40">
    <property type="entry name" value="SH3 Domains"/>
    <property type="match status" value="1"/>
</dbReference>
<dbReference type="PANTHER" id="PTHR22617:SF41">
    <property type="entry name" value="CHEMOTAXIS SIGNAL TRANSDUCTION SYSTEM ADAPTOR PROTEIN CHEW"/>
    <property type="match status" value="1"/>
</dbReference>
<dbReference type="PROSITE" id="PS50851">
    <property type="entry name" value="CHEW"/>
    <property type="match status" value="1"/>
</dbReference>
<gene>
    <name evidence="2" type="ORF">GCM10010946_26970</name>
</gene>
<dbReference type="EMBL" id="BMYU01000007">
    <property type="protein sequence ID" value="GGX47129.1"/>
    <property type="molecule type" value="Genomic_DNA"/>
</dbReference>
<comment type="caution">
    <text evidence="2">The sequence shown here is derived from an EMBL/GenBank/DDBJ whole genome shotgun (WGS) entry which is preliminary data.</text>
</comment>
<evidence type="ECO:0000313" key="2">
    <source>
        <dbReference type="EMBL" id="GGX47129.1"/>
    </source>
</evidence>
<dbReference type="Gene3D" id="2.40.50.180">
    <property type="entry name" value="CheA-289, Domain 4"/>
    <property type="match status" value="1"/>
</dbReference>
<name>A0ABQ2Y0D3_9BURK</name>
<evidence type="ECO:0000313" key="3">
    <source>
        <dbReference type="Proteomes" id="UP000653343"/>
    </source>
</evidence>
<accession>A0ABQ2Y0D3</accession>
<protein>
    <submittedName>
        <fullName evidence="2">Chemotaxis protein CheW</fullName>
    </submittedName>
</protein>
<dbReference type="InterPro" id="IPR039315">
    <property type="entry name" value="CheW"/>
</dbReference>
<dbReference type="SMART" id="SM00260">
    <property type="entry name" value="CheW"/>
    <property type="match status" value="1"/>
</dbReference>
<dbReference type="Proteomes" id="UP000653343">
    <property type="component" value="Unassembled WGS sequence"/>
</dbReference>
<dbReference type="PANTHER" id="PTHR22617">
    <property type="entry name" value="CHEMOTAXIS SENSOR HISTIDINE KINASE-RELATED"/>
    <property type="match status" value="1"/>
</dbReference>
<dbReference type="SUPFAM" id="SSF50341">
    <property type="entry name" value="CheW-like"/>
    <property type="match status" value="1"/>
</dbReference>